<dbReference type="EMBL" id="CH991550">
    <property type="protein sequence ID" value="EDQ89473.1"/>
    <property type="molecule type" value="Genomic_DNA"/>
</dbReference>
<dbReference type="SUPFAM" id="SSF49899">
    <property type="entry name" value="Concanavalin A-like lectins/glucanases"/>
    <property type="match status" value="2"/>
</dbReference>
<protein>
    <recommendedName>
        <fullName evidence="6">LamG-like jellyroll fold domain-containing protein</fullName>
    </recommendedName>
</protein>
<keyword evidence="8" id="KW-1185">Reference proteome</keyword>
<accession>A9UYJ6</accession>
<dbReference type="KEGG" id="mbr:MONBRDRAFT_7940"/>
<dbReference type="AlphaFoldDB" id="A9UYJ6"/>
<dbReference type="InParanoid" id="A9UYJ6"/>
<evidence type="ECO:0000313" key="7">
    <source>
        <dbReference type="EMBL" id="EDQ89473.1"/>
    </source>
</evidence>
<dbReference type="PANTHER" id="PTHR42535">
    <property type="entry name" value="OOKINETE PROTEIN, PUTATIVE-RELATED"/>
    <property type="match status" value="1"/>
</dbReference>
<feature type="domain" description="LamG-like jellyroll fold" evidence="6">
    <location>
        <begin position="627"/>
        <end position="767"/>
    </location>
</feature>
<keyword evidence="4" id="KW-0472">Membrane</keyword>
<sequence>MCPPAVSALAAQGWSLLIPILVLILVARGAIAADSTANSTDGTALVRASIPINVSHAATNGLAWTCTGACQLRTANNHSAVQLLANDTCLWSKLPTGQVTPLSHERFEFWLQVSSNDEAHNAGTLLALSNKLGQARYSLSAGQLHFQLQYGLYDWNASAPCSLEPWTWYHFRLERKAHVWNASIGTVAALTLDLPGRSPDYSHLSLGCAWQVAQPTSRFRGALSLPSIDLAATHPVPPPPTSPPTLSPTLADQSIVLTVAPHPDLLKPPYNEPTATVAAAHRLANTQAGLIAWWWPPTHRDEAAAAHLVRDWSGQQRHALLVGGPSSGARSAVDPRLPHLLPALSESGWVLHAILAAPAYEATTTVTLSLRLWFPTSPAAEWLGNRVASNGSAFSAPAALPLLASIGSTDARFELRRRAATLQLWMGTTLLNTTDAQSGIAFPPTLRTWLHLAFVLEPGTAHLYANGSFLGSWALAETWSFPASENWSVFVGAEVKLPGARVPQSVLEAHVHDVRLYASALDQSRIQAIAADAPQDPTRSVRSCNWTGSTIVTAPSTAAFHILAPRHEWGEHMCGNLFLDNGANGAHAVQQNAAWATNTGNGPTLSAMRINAAARALKFPFPPRLPASLSVSFWCRPDNATRLQSLFLYDMGGDGASPSGGALEIRLAQERFQLYVANGDVNAATPITTGLASQARSGQWSHVALTFSAGWARIYVNGTLAQQASIGSTQPPLTAAFVIGGRTTTSIQAYAGLLDKVRLYDFVLNAQQVASLATNQEILILTTSTTTTTTTTTSTTTTELMSTEAPDAQASAGSCFDPNAETSTCPGGSQGNASLQQIVVTLIVVLVICVILLAGFAATLVGHRRALHSVPQEGRRWIHLAVGLLVVLLGMDLAAMLYTTTLQRAIHSDGQARTYAFVNASSHAEFELSDAGHIFWLYPVADMGQLQRIDTGCSGSLVEGACLSALNVTWCSELAADPALSVGCQLPVIRSGYDDSSDLCDATHGLYPPYTSAACGRPCCRALPHSHDRSSTCVGCRGNSCASCFDKRAWELRNEESWKDTVEALTSDDELPPDPSDLQPDPGSPKLVWNRVHYDNTHGSGVDEAPGPIAEYDYVMPMRSKRAVTPFATLDRIPQSRASGHSVWMEVEDGQLSPRITSVDPEAPRRASEASTRSRNLLLSPRGSNRIYPSAFDPEPSSSTA</sequence>
<feature type="transmembrane region" description="Helical" evidence="4">
    <location>
        <begin position="838"/>
        <end position="861"/>
    </location>
</feature>
<evidence type="ECO:0000256" key="5">
    <source>
        <dbReference type="SAM" id="SignalP"/>
    </source>
</evidence>
<keyword evidence="2" id="KW-1015">Disulfide bond</keyword>
<evidence type="ECO:0000256" key="1">
    <source>
        <dbReference type="ARBA" id="ARBA00022729"/>
    </source>
</evidence>
<organism evidence="7 8">
    <name type="scientific">Monosiga brevicollis</name>
    <name type="common">Choanoflagellate</name>
    <dbReference type="NCBI Taxonomy" id="81824"/>
    <lineage>
        <taxon>Eukaryota</taxon>
        <taxon>Choanoflagellata</taxon>
        <taxon>Craspedida</taxon>
        <taxon>Salpingoecidae</taxon>
        <taxon>Monosiga</taxon>
    </lineage>
</organism>
<evidence type="ECO:0000256" key="2">
    <source>
        <dbReference type="ARBA" id="ARBA00023157"/>
    </source>
</evidence>
<name>A9UYJ6_MONBE</name>
<evidence type="ECO:0000256" key="4">
    <source>
        <dbReference type="SAM" id="Phobius"/>
    </source>
</evidence>
<keyword evidence="4" id="KW-0812">Transmembrane</keyword>
<feature type="signal peptide" evidence="5">
    <location>
        <begin position="1"/>
        <end position="32"/>
    </location>
</feature>
<keyword evidence="1 5" id="KW-0732">Signal</keyword>
<dbReference type="Pfam" id="PF13385">
    <property type="entry name" value="Laminin_G_3"/>
    <property type="match status" value="2"/>
</dbReference>
<evidence type="ECO:0000259" key="6">
    <source>
        <dbReference type="SMART" id="SM00560"/>
    </source>
</evidence>
<dbReference type="Proteomes" id="UP000001357">
    <property type="component" value="Unassembled WGS sequence"/>
</dbReference>
<dbReference type="GeneID" id="5890891"/>
<dbReference type="InterPro" id="IPR006558">
    <property type="entry name" value="LamG-like"/>
</dbReference>
<evidence type="ECO:0000256" key="3">
    <source>
        <dbReference type="SAM" id="MobiDB-lite"/>
    </source>
</evidence>
<proteinExistence type="predicted"/>
<dbReference type="InterPro" id="IPR013320">
    <property type="entry name" value="ConA-like_dom_sf"/>
</dbReference>
<dbReference type="RefSeq" id="XP_001745502.1">
    <property type="nucleotide sequence ID" value="XM_001745450.1"/>
</dbReference>
<dbReference type="PANTHER" id="PTHR42535:SF2">
    <property type="entry name" value="CHROMOSOME UNDETERMINED SCAFFOLD_146, WHOLE GENOME SHOTGUN SEQUENCE"/>
    <property type="match status" value="1"/>
</dbReference>
<reference evidence="7 8" key="1">
    <citation type="journal article" date="2008" name="Nature">
        <title>The genome of the choanoflagellate Monosiga brevicollis and the origin of metazoans.</title>
        <authorList>
            <consortium name="JGI Sequencing"/>
            <person name="King N."/>
            <person name="Westbrook M.J."/>
            <person name="Young S.L."/>
            <person name="Kuo A."/>
            <person name="Abedin M."/>
            <person name="Chapman J."/>
            <person name="Fairclough S."/>
            <person name="Hellsten U."/>
            <person name="Isogai Y."/>
            <person name="Letunic I."/>
            <person name="Marr M."/>
            <person name="Pincus D."/>
            <person name="Putnam N."/>
            <person name="Rokas A."/>
            <person name="Wright K.J."/>
            <person name="Zuzow R."/>
            <person name="Dirks W."/>
            <person name="Good M."/>
            <person name="Goodstein D."/>
            <person name="Lemons D."/>
            <person name="Li W."/>
            <person name="Lyons J.B."/>
            <person name="Morris A."/>
            <person name="Nichols S."/>
            <person name="Richter D.J."/>
            <person name="Salamov A."/>
            <person name="Bork P."/>
            <person name="Lim W.A."/>
            <person name="Manning G."/>
            <person name="Miller W.T."/>
            <person name="McGinnis W."/>
            <person name="Shapiro H."/>
            <person name="Tjian R."/>
            <person name="Grigoriev I.V."/>
            <person name="Rokhsar D."/>
        </authorList>
    </citation>
    <scope>NUCLEOTIDE SEQUENCE [LARGE SCALE GENOMIC DNA]</scope>
    <source>
        <strain evidence="8">MX1 / ATCC 50154</strain>
    </source>
</reference>
<dbReference type="Gene3D" id="2.60.120.200">
    <property type="match status" value="2"/>
</dbReference>
<dbReference type="SMART" id="SM00560">
    <property type="entry name" value="LamGL"/>
    <property type="match status" value="1"/>
</dbReference>
<gene>
    <name evidence="7" type="ORF">MONBRDRAFT_7940</name>
</gene>
<feature type="transmembrane region" description="Helical" evidence="4">
    <location>
        <begin position="877"/>
        <end position="898"/>
    </location>
</feature>
<evidence type="ECO:0000313" key="8">
    <source>
        <dbReference type="Proteomes" id="UP000001357"/>
    </source>
</evidence>
<keyword evidence="4" id="KW-1133">Transmembrane helix</keyword>
<feature type="region of interest" description="Disordered" evidence="3">
    <location>
        <begin position="1154"/>
        <end position="1201"/>
    </location>
</feature>
<feature type="chain" id="PRO_5002744518" description="LamG-like jellyroll fold domain-containing protein" evidence="5">
    <location>
        <begin position="33"/>
        <end position="1201"/>
    </location>
</feature>